<feature type="chain" id="PRO_5020678356" evidence="1">
    <location>
        <begin position="19"/>
        <end position="251"/>
    </location>
</feature>
<evidence type="ECO:0000313" key="4">
    <source>
        <dbReference type="Proteomes" id="UP000308707"/>
    </source>
</evidence>
<dbReference type="EMBL" id="SZUA01000001">
    <property type="protein sequence ID" value="TKR34213.1"/>
    <property type="molecule type" value="Genomic_DNA"/>
</dbReference>
<sequence>MLSLLALPLLAIPVFAQAAEQCKYGADRNLALNLSGVRTVVVRTGPYDFNVKSGSAARASGRACASSQEGLDRLQLVQKREGDRLIIETGDRKAWSGGWFNGYSSFDVDVTLPKNVALEMDVGSGDGDVSGIANVDAHVGSGDLSVSGADRLTADVGSGDLKVSDIGQLQIEAVGSGEFEGDRIRGDVRIGTIGSGDVDLRQVGGSVDARSIGSGDLSAVDIDGGLRVAHVGSGGVNHRDVKGRVDVPEDD</sequence>
<keyword evidence="4" id="KW-1185">Reference proteome</keyword>
<reference evidence="3 4" key="1">
    <citation type="submission" date="2019-04" db="EMBL/GenBank/DDBJ databases">
        <title>Reference strain of H23.</title>
        <authorList>
            <person name="Luo X."/>
        </authorList>
    </citation>
    <scope>NUCLEOTIDE SEQUENCE [LARGE SCALE GENOMIC DNA]</scope>
    <source>
        <strain evidence="3 4">H23</strain>
    </source>
</reference>
<name>A0A4V5ZQS4_9GAMM</name>
<dbReference type="Pfam" id="PF13349">
    <property type="entry name" value="DUF4097"/>
    <property type="match status" value="1"/>
</dbReference>
<protein>
    <submittedName>
        <fullName evidence="3">DUF4097 domain-containing protein</fullName>
    </submittedName>
</protein>
<dbReference type="InterPro" id="IPR025164">
    <property type="entry name" value="Toastrack_DUF4097"/>
</dbReference>
<dbReference type="Gene3D" id="2.160.20.120">
    <property type="match status" value="1"/>
</dbReference>
<feature type="signal peptide" evidence="1">
    <location>
        <begin position="1"/>
        <end position="18"/>
    </location>
</feature>
<feature type="domain" description="DUF4097" evidence="2">
    <location>
        <begin position="72"/>
        <end position="220"/>
    </location>
</feature>
<gene>
    <name evidence="3" type="ORF">FCE95_02290</name>
</gene>
<dbReference type="OrthoDB" id="5944342at2"/>
<dbReference type="AlphaFoldDB" id="A0A4V5ZQS4"/>
<organism evidence="3 4">
    <name type="scientific">Luteimonas gilva</name>
    <dbReference type="NCBI Taxonomy" id="2572684"/>
    <lineage>
        <taxon>Bacteria</taxon>
        <taxon>Pseudomonadati</taxon>
        <taxon>Pseudomonadota</taxon>
        <taxon>Gammaproteobacteria</taxon>
        <taxon>Lysobacterales</taxon>
        <taxon>Lysobacteraceae</taxon>
        <taxon>Luteimonas</taxon>
    </lineage>
</organism>
<evidence type="ECO:0000256" key="1">
    <source>
        <dbReference type="SAM" id="SignalP"/>
    </source>
</evidence>
<keyword evidence="1" id="KW-0732">Signal</keyword>
<evidence type="ECO:0000313" key="3">
    <source>
        <dbReference type="EMBL" id="TKR34213.1"/>
    </source>
</evidence>
<proteinExistence type="predicted"/>
<evidence type="ECO:0000259" key="2">
    <source>
        <dbReference type="Pfam" id="PF13349"/>
    </source>
</evidence>
<accession>A0A4V5ZQS4</accession>
<dbReference type="Proteomes" id="UP000308707">
    <property type="component" value="Unassembled WGS sequence"/>
</dbReference>
<comment type="caution">
    <text evidence="3">The sequence shown here is derived from an EMBL/GenBank/DDBJ whole genome shotgun (WGS) entry which is preliminary data.</text>
</comment>